<evidence type="ECO:0000256" key="1">
    <source>
        <dbReference type="SAM" id="Phobius"/>
    </source>
</evidence>
<dbReference type="AlphaFoldDB" id="A0A0N0DCP2"/>
<keyword evidence="1" id="KW-1133">Transmembrane helix</keyword>
<evidence type="ECO:0000313" key="2">
    <source>
        <dbReference type="EMBL" id="KPA38475.1"/>
    </source>
</evidence>
<keyword evidence="1" id="KW-0812">Transmembrane</keyword>
<name>A0A0N0DCP2_FUSLA</name>
<feature type="transmembrane region" description="Helical" evidence="1">
    <location>
        <begin position="41"/>
        <end position="64"/>
    </location>
</feature>
<reference evidence="2 3" key="1">
    <citation type="submission" date="2015-04" db="EMBL/GenBank/DDBJ databases">
        <title>The draft genome sequence of Fusarium langsethiae, a T-2/HT-2 mycotoxin producer.</title>
        <authorList>
            <person name="Lysoe E."/>
            <person name="Divon H.H."/>
            <person name="Terzi V."/>
            <person name="Orru L."/>
            <person name="Lamontanara A."/>
            <person name="Kolseth A.-K."/>
            <person name="Frandsen R.J."/>
            <person name="Nielsen K."/>
            <person name="Thrane U."/>
        </authorList>
    </citation>
    <scope>NUCLEOTIDE SEQUENCE [LARGE SCALE GENOMIC DNA]</scope>
    <source>
        <strain evidence="2 3">Fl201059</strain>
    </source>
</reference>
<dbReference type="EMBL" id="JXCE01000275">
    <property type="protein sequence ID" value="KPA38475.1"/>
    <property type="molecule type" value="Genomic_DNA"/>
</dbReference>
<protein>
    <submittedName>
        <fullName evidence="2">Cytochrome p450 7b1</fullName>
    </submittedName>
</protein>
<keyword evidence="3" id="KW-1185">Reference proteome</keyword>
<sequence>MLFFSAPPLKETMSILSSKFSFDFNSTIMKTTHFFETSPTAYALVSLLVLLFSTYCITTIRYSLQRISNRRYQGKEPSTLPYGVPGLGSAFGLIRNPHGFFKSIVKKVDRGEPLRMRLGLDHAYLILLEV</sequence>
<gene>
    <name evidence="2" type="ORF">FLAG1_08680</name>
</gene>
<evidence type="ECO:0000313" key="3">
    <source>
        <dbReference type="Proteomes" id="UP000037904"/>
    </source>
</evidence>
<organism evidence="2 3">
    <name type="scientific">Fusarium langsethiae</name>
    <dbReference type="NCBI Taxonomy" id="179993"/>
    <lineage>
        <taxon>Eukaryota</taxon>
        <taxon>Fungi</taxon>
        <taxon>Dikarya</taxon>
        <taxon>Ascomycota</taxon>
        <taxon>Pezizomycotina</taxon>
        <taxon>Sordariomycetes</taxon>
        <taxon>Hypocreomycetidae</taxon>
        <taxon>Hypocreales</taxon>
        <taxon>Nectriaceae</taxon>
        <taxon>Fusarium</taxon>
    </lineage>
</organism>
<accession>A0A0N0DCP2</accession>
<keyword evidence="1" id="KW-0472">Membrane</keyword>
<comment type="caution">
    <text evidence="2">The sequence shown here is derived from an EMBL/GenBank/DDBJ whole genome shotgun (WGS) entry which is preliminary data.</text>
</comment>
<feature type="non-terminal residue" evidence="2">
    <location>
        <position position="130"/>
    </location>
</feature>
<dbReference type="Proteomes" id="UP000037904">
    <property type="component" value="Unassembled WGS sequence"/>
</dbReference>
<proteinExistence type="predicted"/>